<dbReference type="SUPFAM" id="SSF49842">
    <property type="entry name" value="TNF-like"/>
    <property type="match status" value="1"/>
</dbReference>
<dbReference type="CTD" id="959"/>
<comment type="similarity">
    <text evidence="2">Belongs to the tumor necrosis factor family.</text>
</comment>
<dbReference type="PROSITE" id="PS50049">
    <property type="entry name" value="THD_2"/>
    <property type="match status" value="1"/>
</dbReference>
<evidence type="ECO:0000256" key="2">
    <source>
        <dbReference type="ARBA" id="ARBA00008670"/>
    </source>
</evidence>
<dbReference type="GO" id="GO:0006955">
    <property type="term" value="P:immune response"/>
    <property type="evidence" value="ECO:0007669"/>
    <property type="project" value="InterPro"/>
</dbReference>
<dbReference type="GO" id="GO:0005174">
    <property type="term" value="F:CD40 receptor binding"/>
    <property type="evidence" value="ECO:0007669"/>
    <property type="project" value="Ensembl"/>
</dbReference>
<dbReference type="GO" id="GO:0005125">
    <property type="term" value="F:cytokine activity"/>
    <property type="evidence" value="ECO:0007669"/>
    <property type="project" value="UniProtKB-KW"/>
</dbReference>
<dbReference type="PANTHER" id="PTHR11471">
    <property type="entry name" value="TUMOR NECROSIS FACTOR FAMILY MEMBER"/>
    <property type="match status" value="1"/>
</dbReference>
<evidence type="ECO:0000256" key="3">
    <source>
        <dbReference type="ARBA" id="ARBA00022514"/>
    </source>
</evidence>
<keyword evidence="8" id="KW-1185">Reference proteome</keyword>
<organism evidence="8 9">
    <name type="scientific">Clupea harengus</name>
    <name type="common">Atlantic herring</name>
    <dbReference type="NCBI Taxonomy" id="7950"/>
    <lineage>
        <taxon>Eukaryota</taxon>
        <taxon>Metazoa</taxon>
        <taxon>Chordata</taxon>
        <taxon>Craniata</taxon>
        <taxon>Vertebrata</taxon>
        <taxon>Euteleostomi</taxon>
        <taxon>Actinopterygii</taxon>
        <taxon>Neopterygii</taxon>
        <taxon>Teleostei</taxon>
        <taxon>Clupei</taxon>
        <taxon>Clupeiformes</taxon>
        <taxon>Clupeoidei</taxon>
        <taxon>Clupeidae</taxon>
        <taxon>Clupea</taxon>
    </lineage>
</organism>
<comment type="subcellular location">
    <subcellularLocation>
        <location evidence="1">Membrane</location>
    </subcellularLocation>
</comment>
<dbReference type="PANTHER" id="PTHR11471:SF57">
    <property type="entry name" value="CD154"/>
    <property type="match status" value="1"/>
</dbReference>
<evidence type="ECO:0000256" key="1">
    <source>
        <dbReference type="ARBA" id="ARBA00004370"/>
    </source>
</evidence>
<evidence type="ECO:0000256" key="6">
    <source>
        <dbReference type="SAM" id="Phobius"/>
    </source>
</evidence>
<accession>A0A6P8H5Z9</accession>
<dbReference type="RefSeq" id="XP_031443132.1">
    <property type="nucleotide sequence ID" value="XM_031587272.2"/>
</dbReference>
<evidence type="ECO:0000256" key="4">
    <source>
        <dbReference type="ARBA" id="ARBA00023136"/>
    </source>
</evidence>
<keyword evidence="3" id="KW-0202">Cytokine</keyword>
<dbReference type="GO" id="GO:0002639">
    <property type="term" value="P:positive regulation of immunoglobulin production"/>
    <property type="evidence" value="ECO:0007669"/>
    <property type="project" value="Ensembl"/>
</dbReference>
<feature type="transmembrane region" description="Helical" evidence="6">
    <location>
        <begin position="31"/>
        <end position="54"/>
    </location>
</feature>
<dbReference type="SMART" id="SM00207">
    <property type="entry name" value="TNF"/>
    <property type="match status" value="1"/>
</dbReference>
<sequence length="279" mass="31811">MINTYHTSLPPPPVPPRMVHGRPEPRQHTGLLWFLSVVLVLHMMLTFGGFVYLFDKGDQASHWEGEFHEKYLDDFLILKRLQRCDDDDLDDQSLLDCKQLLDKFRNVMAKASKTEGRVAMLTGEHYRGAVAHMPVKTSSKPCTATDNQACALEWNSDHSTKANVDTAGDSRLSIKHSGYYYVYSQVTFSVKNSKAAPTNTIRHVKWKNSVKLFSKKVELEESDEVLLRAYCPSNLSSQCTASQGGVFKLEKDEQLYVQVTDLSWVNYDWNATFFGLYKL</sequence>
<evidence type="ECO:0000259" key="7">
    <source>
        <dbReference type="PROSITE" id="PS50049"/>
    </source>
</evidence>
<feature type="domain" description="THD" evidence="7">
    <location>
        <begin position="129"/>
        <end position="279"/>
    </location>
</feature>
<dbReference type="Pfam" id="PF00229">
    <property type="entry name" value="TNF"/>
    <property type="match status" value="1"/>
</dbReference>
<proteinExistence type="inferred from homology"/>
<dbReference type="GeneID" id="105911302"/>
<feature type="region of interest" description="Disordered" evidence="5">
    <location>
        <begin position="1"/>
        <end position="22"/>
    </location>
</feature>
<evidence type="ECO:0000313" key="9">
    <source>
        <dbReference type="RefSeq" id="XP_031443132.1"/>
    </source>
</evidence>
<dbReference type="GO" id="GO:0005615">
    <property type="term" value="C:extracellular space"/>
    <property type="evidence" value="ECO:0007669"/>
    <property type="project" value="UniProtKB-KW"/>
</dbReference>
<dbReference type="AlphaFoldDB" id="A0A6P8H5Z9"/>
<evidence type="ECO:0000313" key="8">
    <source>
        <dbReference type="Proteomes" id="UP000515152"/>
    </source>
</evidence>
<dbReference type="InterPro" id="IPR008983">
    <property type="entry name" value="Tumour_necrosis_fac-like_dom"/>
</dbReference>
<keyword evidence="4 6" id="KW-0472">Membrane</keyword>
<gene>
    <name evidence="9" type="primary">cd40lg</name>
</gene>
<dbReference type="Proteomes" id="UP000515152">
    <property type="component" value="Chromosome 20"/>
</dbReference>
<dbReference type="GO" id="GO:0005164">
    <property type="term" value="F:tumor necrosis factor receptor binding"/>
    <property type="evidence" value="ECO:0007669"/>
    <property type="project" value="InterPro"/>
</dbReference>
<evidence type="ECO:0000256" key="5">
    <source>
        <dbReference type="SAM" id="MobiDB-lite"/>
    </source>
</evidence>
<name>A0A6P8H5Z9_CLUHA</name>
<protein>
    <submittedName>
        <fullName evidence="9">CD40 ligand isoform X2</fullName>
    </submittedName>
</protein>
<keyword evidence="6" id="KW-1133">Transmembrane helix</keyword>
<keyword evidence="6" id="KW-0812">Transmembrane</keyword>
<dbReference type="GO" id="GO:0009897">
    <property type="term" value="C:external side of plasma membrane"/>
    <property type="evidence" value="ECO:0007669"/>
    <property type="project" value="Ensembl"/>
</dbReference>
<reference evidence="9" key="1">
    <citation type="submission" date="2025-08" db="UniProtKB">
        <authorList>
            <consortium name="RefSeq"/>
        </authorList>
    </citation>
    <scope>IDENTIFICATION</scope>
</reference>
<dbReference type="Gene3D" id="2.60.120.40">
    <property type="match status" value="1"/>
</dbReference>
<dbReference type="InterPro" id="IPR006052">
    <property type="entry name" value="TNF_dom"/>
</dbReference>
<dbReference type="KEGG" id="char:105911302"/>